<reference evidence="1 2" key="1">
    <citation type="submission" date="2018-03" db="EMBL/GenBank/DDBJ databases">
        <title>Draft Genome Sequences of the Obligatory Marine Myxobacteria Enhygromyxa salina SWB007.</title>
        <authorList>
            <person name="Poehlein A."/>
            <person name="Moghaddam J.A."/>
            <person name="Harms H."/>
            <person name="Alanjari M."/>
            <person name="Koenig G.M."/>
            <person name="Daniel R."/>
            <person name="Schaeberle T.F."/>
        </authorList>
    </citation>
    <scope>NUCLEOTIDE SEQUENCE [LARGE SCALE GENOMIC DNA]</scope>
    <source>
        <strain evidence="1 2">SWB007</strain>
    </source>
</reference>
<dbReference type="OrthoDB" id="9771666at2"/>
<name>A0A2S9Y7N2_9BACT</name>
<dbReference type="AlphaFoldDB" id="A0A2S9Y7N2"/>
<accession>A0A2S9Y7N2</accession>
<organism evidence="1 2">
    <name type="scientific">Enhygromyxa salina</name>
    <dbReference type="NCBI Taxonomy" id="215803"/>
    <lineage>
        <taxon>Bacteria</taxon>
        <taxon>Pseudomonadati</taxon>
        <taxon>Myxococcota</taxon>
        <taxon>Polyangia</taxon>
        <taxon>Nannocystales</taxon>
        <taxon>Nannocystaceae</taxon>
        <taxon>Enhygromyxa</taxon>
    </lineage>
</organism>
<dbReference type="RefSeq" id="WP_106092598.1">
    <property type="nucleotide sequence ID" value="NZ_PVNL01000117.1"/>
</dbReference>
<dbReference type="PANTHER" id="PTHR38436">
    <property type="entry name" value="POLYKETIDE CYCLASE SNOAL-LIKE DOMAIN"/>
    <property type="match status" value="1"/>
</dbReference>
<dbReference type="InterPro" id="IPR009959">
    <property type="entry name" value="Cyclase_SnoaL-like"/>
</dbReference>
<sequence length="172" mass="19097">MSQSPLTPAQEKQVHVWRRHTYAEFVTKDLDGVLATMVSESHVLMVPTGLGGVGHAALTVFYGERFIPQIPGDMRRISISLTVGIDRIVEELIYEFTHDIEMQWLAPGVAPTYNAVVLPVTAIVEFERDKIAHEHLYFDQATLLIQLGVLQPGALPMNGVESAHKLMAAMHL</sequence>
<comment type="caution">
    <text evidence="1">The sequence shown here is derived from an EMBL/GenBank/DDBJ whole genome shotgun (WGS) entry which is preliminary data.</text>
</comment>
<protein>
    <recommendedName>
        <fullName evidence="3">SnoaL-like domain-containing protein</fullName>
    </recommendedName>
</protein>
<evidence type="ECO:0000313" key="2">
    <source>
        <dbReference type="Proteomes" id="UP000238823"/>
    </source>
</evidence>
<dbReference type="InterPro" id="IPR032710">
    <property type="entry name" value="NTF2-like_dom_sf"/>
</dbReference>
<dbReference type="EMBL" id="PVNL01000117">
    <property type="protein sequence ID" value="PRQ01120.1"/>
    <property type="molecule type" value="Genomic_DNA"/>
</dbReference>
<dbReference type="SUPFAM" id="SSF54427">
    <property type="entry name" value="NTF2-like"/>
    <property type="match status" value="1"/>
</dbReference>
<proteinExistence type="predicted"/>
<evidence type="ECO:0008006" key="3">
    <source>
        <dbReference type="Google" id="ProtNLM"/>
    </source>
</evidence>
<gene>
    <name evidence="1" type="ORF">ENSA7_57250</name>
</gene>
<dbReference type="GO" id="GO:0030638">
    <property type="term" value="P:polyketide metabolic process"/>
    <property type="evidence" value="ECO:0007669"/>
    <property type="project" value="InterPro"/>
</dbReference>
<dbReference type="Gene3D" id="3.10.450.50">
    <property type="match status" value="1"/>
</dbReference>
<evidence type="ECO:0000313" key="1">
    <source>
        <dbReference type="EMBL" id="PRQ01120.1"/>
    </source>
</evidence>
<dbReference type="Proteomes" id="UP000238823">
    <property type="component" value="Unassembled WGS sequence"/>
</dbReference>
<dbReference type="PANTHER" id="PTHR38436:SF3">
    <property type="entry name" value="CARBOXYMETHYLENEBUTENOLIDASE-RELATED"/>
    <property type="match status" value="1"/>
</dbReference>